<protein>
    <submittedName>
        <fullName evidence="1">Uncharacterized protein</fullName>
    </submittedName>
</protein>
<sequence length="682" mass="77145">MQDRNEIKPFGIPQPPEKSCERCRNMNLECVFEPTFLGRPAIKRFRGLESRASGSDTIPSTMHIKDLLFSDTGEVGPTSHAIELPSKEALFQSMIEPHYFLSSILARDEAFGAHLDPVPPCWSVPLPDLVDDNTAISLERSLHWHRFFLPSMPSLIELRGRLTSHEFMSINSATKLLFSLLCLIALDIDQALNEQHPQLRLSIRTAVGYLGQDFIFSPPTHHDSVAVCLLLADYKPTVLATTKTVLHRAVKSETFIHLAHRIAHRLGEKFEQEKTTPRQLHMVGGTEFDAGFNQTVKHLQILVYDTFLDGYIAKSHGALRQALGKIMPVIDGYQLILEHRQCSPRTIFHIYWAISVCILLDALANLKEQWNDPGALFVILEQTEAKCVEEIKTSNAILKNSSGEIMAVRLLLELRFNSVLARIWGLGLLYAAVLKARSVEGRIRWEDEIESHEAIQISDQVRASREDVLAGAAQPFAMVLSQLGVKYPEKLRCLLEMFLECTNLKLGDVKLRPPLQHVALEILTHCKNLTENNIVHLKCFGRLNPNFENQLELFETCRQRFDSIVAVPWISTEVAYANGCVYSACSKMIGCFCELMKNLKDRILKESEKQKFQDGEERQGLDMSNMFTDLSEELFIDLNTSNEAWNIWPYVGGFGPLSNPQELCDWIDAPETNLSLGMSNLF</sequence>
<evidence type="ECO:0000313" key="2">
    <source>
        <dbReference type="Proteomes" id="UP001213799"/>
    </source>
</evidence>
<dbReference type="AlphaFoldDB" id="A0AAD6EIK6"/>
<comment type="caution">
    <text evidence="1">The sequence shown here is derived from an EMBL/GenBank/DDBJ whole genome shotgun (WGS) entry which is preliminary data.</text>
</comment>
<name>A0AAD6EIK6_9EURO</name>
<dbReference type="EMBL" id="JAQJAE010000001">
    <property type="protein sequence ID" value="KAJ5617900.1"/>
    <property type="molecule type" value="Genomic_DNA"/>
</dbReference>
<dbReference type="Proteomes" id="UP001213799">
    <property type="component" value="Unassembled WGS sequence"/>
</dbReference>
<proteinExistence type="predicted"/>
<evidence type="ECO:0000313" key="1">
    <source>
        <dbReference type="EMBL" id="KAJ5617900.1"/>
    </source>
</evidence>
<keyword evidence="2" id="KW-1185">Reference proteome</keyword>
<organism evidence="1 2">
    <name type="scientific">Penicillium hordei</name>
    <dbReference type="NCBI Taxonomy" id="40994"/>
    <lineage>
        <taxon>Eukaryota</taxon>
        <taxon>Fungi</taxon>
        <taxon>Dikarya</taxon>
        <taxon>Ascomycota</taxon>
        <taxon>Pezizomycotina</taxon>
        <taxon>Eurotiomycetes</taxon>
        <taxon>Eurotiomycetidae</taxon>
        <taxon>Eurotiales</taxon>
        <taxon>Aspergillaceae</taxon>
        <taxon>Penicillium</taxon>
    </lineage>
</organism>
<dbReference type="GeneID" id="81584314"/>
<reference evidence="1" key="1">
    <citation type="journal article" date="2023" name="IMA Fungus">
        <title>Comparative genomic study of the Penicillium genus elucidates a diverse pangenome and 15 lateral gene transfer events.</title>
        <authorList>
            <person name="Petersen C."/>
            <person name="Sorensen T."/>
            <person name="Nielsen M.R."/>
            <person name="Sondergaard T.E."/>
            <person name="Sorensen J.L."/>
            <person name="Fitzpatrick D.A."/>
            <person name="Frisvad J.C."/>
            <person name="Nielsen K.L."/>
        </authorList>
    </citation>
    <scope>NUCLEOTIDE SEQUENCE</scope>
    <source>
        <strain evidence="1">IBT 12815</strain>
    </source>
</reference>
<gene>
    <name evidence="1" type="ORF">N7537_003014</name>
</gene>
<reference evidence="1" key="2">
    <citation type="submission" date="2023-01" db="EMBL/GenBank/DDBJ databases">
        <authorList>
            <person name="Petersen C."/>
        </authorList>
    </citation>
    <scope>NUCLEOTIDE SEQUENCE</scope>
    <source>
        <strain evidence="1">IBT 12815</strain>
    </source>
</reference>
<dbReference type="RefSeq" id="XP_056759067.1">
    <property type="nucleotide sequence ID" value="XM_056894072.1"/>
</dbReference>
<accession>A0AAD6EIK6</accession>